<dbReference type="Gene3D" id="2.60.40.760">
    <property type="entry name" value="Expansin, cellulose-binding-like domain"/>
    <property type="match status" value="1"/>
</dbReference>
<dbReference type="RefSeq" id="WP_062835721.1">
    <property type="nucleotide sequence ID" value="NZ_BCNV01000001.1"/>
</dbReference>
<evidence type="ECO:0000256" key="1">
    <source>
        <dbReference type="ARBA" id="ARBA00022729"/>
    </source>
</evidence>
<feature type="chain" id="PRO_5010444639" evidence="2">
    <location>
        <begin position="31"/>
        <end position="238"/>
    </location>
</feature>
<evidence type="ECO:0000313" key="6">
    <source>
        <dbReference type="Proteomes" id="UP000187134"/>
    </source>
</evidence>
<dbReference type="Proteomes" id="UP000069697">
    <property type="component" value="Unassembled WGS sequence"/>
</dbReference>
<evidence type="ECO:0000313" key="3">
    <source>
        <dbReference type="EMBL" id="GAS83368.1"/>
    </source>
</evidence>
<protein>
    <submittedName>
        <fullName evidence="3">Expansin, YoaJ</fullName>
    </submittedName>
    <submittedName>
        <fullName evidence="4">Expansin-YoaJ</fullName>
    </submittedName>
</protein>
<organism evidence="3 5">
    <name type="scientific">Paenibacillus amylolyticus</name>
    <dbReference type="NCBI Taxonomy" id="1451"/>
    <lineage>
        <taxon>Bacteria</taxon>
        <taxon>Bacillati</taxon>
        <taxon>Bacillota</taxon>
        <taxon>Bacilli</taxon>
        <taxon>Bacillales</taxon>
        <taxon>Paenibacillaceae</taxon>
        <taxon>Paenibacillus</taxon>
    </lineage>
</organism>
<sequence length="238" mass="25876">MNKKSRFQRLKWAGTGLLLSLVLFALPASAAWNDTYQGYATYTGSGYSGGAVLLDPIPADMKITALNPFQLNYNGVKAALAGAYLEVQGPKGKTTVYVTDLYPEGASGALDLSPNAFNLIGDPKAGKINISWKVVKAPIQGNVSYRIKEGSSQWWAAIQVRNHKYPVLKFEVKQKDGTWLNLEKQDYNHFLGTGLGKEKLNIRITDIRGQVLNDTIPALPNDGSGGAYIVPGNVQFPD</sequence>
<dbReference type="CDD" id="cd22272">
    <property type="entry name" value="DPBB_EXLX1-like"/>
    <property type="match status" value="1"/>
</dbReference>
<gene>
    <name evidence="4" type="ORF">BK131_19305</name>
    <name evidence="3" type="ORF">PAHA3_3446</name>
</gene>
<dbReference type="EMBL" id="MRTJ01000008">
    <property type="protein sequence ID" value="OMF12150.1"/>
    <property type="molecule type" value="Genomic_DNA"/>
</dbReference>
<dbReference type="InterPro" id="IPR036749">
    <property type="entry name" value="Expansin_CBD_sf"/>
</dbReference>
<evidence type="ECO:0000313" key="4">
    <source>
        <dbReference type="EMBL" id="OMF12150.1"/>
    </source>
</evidence>
<dbReference type="AlphaFoldDB" id="A0A100VP84"/>
<dbReference type="EMBL" id="BCNV01000001">
    <property type="protein sequence ID" value="GAS83368.1"/>
    <property type="molecule type" value="Genomic_DNA"/>
</dbReference>
<feature type="signal peptide" evidence="2">
    <location>
        <begin position="1"/>
        <end position="30"/>
    </location>
</feature>
<dbReference type="OrthoDB" id="5499927at2"/>
<dbReference type="Proteomes" id="UP000187134">
    <property type="component" value="Unassembled WGS sequence"/>
</dbReference>
<proteinExistence type="predicted"/>
<dbReference type="InterPro" id="IPR036908">
    <property type="entry name" value="RlpA-like_sf"/>
</dbReference>
<dbReference type="Gene3D" id="2.40.40.10">
    <property type="entry name" value="RlpA-like domain"/>
    <property type="match status" value="1"/>
</dbReference>
<dbReference type="NCBIfam" id="NF041144">
    <property type="entry name" value="expansin_EXLX1"/>
    <property type="match status" value="1"/>
</dbReference>
<dbReference type="SUPFAM" id="SSF49590">
    <property type="entry name" value="PHL pollen allergen"/>
    <property type="match status" value="1"/>
</dbReference>
<keyword evidence="1 2" id="KW-0732">Signal</keyword>
<evidence type="ECO:0000313" key="5">
    <source>
        <dbReference type="Proteomes" id="UP000069697"/>
    </source>
</evidence>
<dbReference type="SUPFAM" id="SSF50685">
    <property type="entry name" value="Barwin-like endoglucanases"/>
    <property type="match status" value="1"/>
</dbReference>
<reference evidence="5" key="2">
    <citation type="submission" date="2016-01" db="EMBL/GenBank/DDBJ databases">
        <title>Draft Genome Sequence of Paenibacillus amylolyticus Heshi-A3 that Was Isolated from Fermented Rice Bran with Aging Salted Mackerel, Which Was Named Heshiko as Traditional Fermented Seafood in Japan.</title>
        <authorList>
            <person name="Akuzawa S."/>
            <person name="Nakagawa J."/>
            <person name="Kanekatsu T."/>
            <person name="Kubota E."/>
            <person name="Ohtake R."/>
            <person name="Suzuki T."/>
            <person name="Kanesaki Y."/>
        </authorList>
    </citation>
    <scope>NUCLEOTIDE SEQUENCE [LARGE SCALE GENOMIC DNA]</scope>
    <source>
        <strain evidence="5">Heshi-A3</strain>
    </source>
</reference>
<comment type="caution">
    <text evidence="3">The sequence shown here is derived from an EMBL/GenBank/DDBJ whole genome shotgun (WGS) entry which is preliminary data.</text>
</comment>
<accession>A0A100VP84</accession>
<reference evidence="3 5" key="1">
    <citation type="journal article" date="2016" name="Genome Announc.">
        <title>Draft Genome Sequence of Paenibacillus amylolyticus Heshi-A3, Isolated from Fermented Rice Bran in a Japanese Fermented Seafood Dish.</title>
        <authorList>
            <person name="Akuzawa S."/>
            <person name="Nagaoka J."/>
            <person name="Kanekatsu M."/>
            <person name="Kubota E."/>
            <person name="Ohtake R."/>
            <person name="Suzuki T."/>
            <person name="Kanesaki Y."/>
        </authorList>
    </citation>
    <scope>NUCLEOTIDE SEQUENCE [LARGE SCALE GENOMIC DNA]</scope>
    <source>
        <strain evidence="3 5">Heshi-A3</strain>
    </source>
</reference>
<dbReference type="InterPro" id="IPR051477">
    <property type="entry name" value="Expansin_CellWall"/>
</dbReference>
<name>A0A100VP84_PAEAM</name>
<dbReference type="InterPro" id="IPR049818">
    <property type="entry name" value="Expansin_EXLX1-like"/>
</dbReference>
<dbReference type="PANTHER" id="PTHR31836:SF21">
    <property type="entry name" value="EXPANSIN-LIKE PROTEIN 7"/>
    <property type="match status" value="1"/>
</dbReference>
<dbReference type="PANTHER" id="PTHR31836">
    <property type="match status" value="1"/>
</dbReference>
<evidence type="ECO:0000256" key="2">
    <source>
        <dbReference type="SAM" id="SignalP"/>
    </source>
</evidence>
<reference evidence="4 6" key="3">
    <citation type="submission" date="2016-11" db="EMBL/GenBank/DDBJ databases">
        <title>Paenibacillus species isolates.</title>
        <authorList>
            <person name="Beno S.M."/>
        </authorList>
    </citation>
    <scope>NUCLEOTIDE SEQUENCE [LARGE SCALE GENOMIC DNA]</scope>
    <source>
        <strain evidence="4 6">FSL H8-0246</strain>
    </source>
</reference>